<name>A0A2P4UMH5_9ACTN</name>
<comment type="caution">
    <text evidence="3">The sequence shown here is derived from an EMBL/GenBank/DDBJ whole genome shotgun (WGS) entry which is preliminary data.</text>
</comment>
<evidence type="ECO:0000256" key="1">
    <source>
        <dbReference type="SAM" id="MobiDB-lite"/>
    </source>
</evidence>
<keyword evidence="4" id="KW-1185">Reference proteome</keyword>
<feature type="region of interest" description="Disordered" evidence="1">
    <location>
        <begin position="340"/>
        <end position="400"/>
    </location>
</feature>
<dbReference type="Gene3D" id="3.30.200.20">
    <property type="entry name" value="Phosphorylase Kinase, domain 1"/>
    <property type="match status" value="1"/>
</dbReference>
<dbReference type="EC" id="2.7.11.1" evidence="3"/>
<gene>
    <name evidence="3" type="primary">prkC_1</name>
    <name evidence="3" type="ORF">BTM25_06470</name>
</gene>
<accession>A0A2P4UMH5</accession>
<dbReference type="Proteomes" id="UP000242367">
    <property type="component" value="Unassembled WGS sequence"/>
</dbReference>
<dbReference type="InterPro" id="IPR011009">
    <property type="entry name" value="Kinase-like_dom_sf"/>
</dbReference>
<dbReference type="CDD" id="cd13973">
    <property type="entry name" value="PK_MviN-like"/>
    <property type="match status" value="1"/>
</dbReference>
<dbReference type="AlphaFoldDB" id="A0A2P4UMH5"/>
<dbReference type="PROSITE" id="PS50011">
    <property type="entry name" value="PROTEIN_KINASE_DOM"/>
    <property type="match status" value="1"/>
</dbReference>
<evidence type="ECO:0000259" key="2">
    <source>
        <dbReference type="PROSITE" id="PS50011"/>
    </source>
</evidence>
<dbReference type="EMBL" id="MTBP01000001">
    <property type="protein sequence ID" value="POM26253.1"/>
    <property type="molecule type" value="Genomic_DNA"/>
</dbReference>
<keyword evidence="3" id="KW-0418">Kinase</keyword>
<keyword evidence="3" id="KW-0808">Transferase</keyword>
<sequence length="506" mass="52205">MSTSVIEPGTRLAGRYRLEERIAAGGSTLWKAKDEILARAVAVRTFDDEFPRVREVVTSARAASRLTDPRLTQVFDADDTGENAYVVSEWVVGETLEQMLLKAPLEPGRAATLLYEAAEAVAAAHTAGLAHLCLGPRDLVWTTGGTVKILGVATDAVLGDRYADDPGARDARGLGEMLYAALTAHWPGDPERSVLPAAPRSGDTVQAPRLVQAGIPHPVDAIVCRCLGVETPGQAPLTSPAEVAAALRGVPRTPLPLFAGLGNTPPPRPSAHRPEPAARRTRNETPPRRPAPPPSAPATAPVPRPPARRPGNRALLGVAAAALTVIVGLGAWALSDGGGDGGGTGASGRPTTKTSGKATPTASTLRPTGATPFQDPAGEHPDDQIGRDPGAVIDGRPGTTWETQTYRDTAFGNLVNGLGVVLDMGGPVKVTSVKIAGLEGGGTLAVRVGDGSALGDLRSAGKATAQAGTTTIQTGGKRGTRVLVWFTELPPSCKGRIGEITVYGTK</sequence>
<evidence type="ECO:0000313" key="3">
    <source>
        <dbReference type="EMBL" id="POM26253.1"/>
    </source>
</evidence>
<dbReference type="RefSeq" id="WP_103561247.1">
    <property type="nucleotide sequence ID" value="NZ_MTBP01000001.1"/>
</dbReference>
<dbReference type="Gene3D" id="1.10.510.10">
    <property type="entry name" value="Transferase(Phosphotransferase) domain 1"/>
    <property type="match status" value="1"/>
</dbReference>
<protein>
    <submittedName>
        <fullName evidence="3">Serine/threonine-protein kinase PrkC</fullName>
        <ecNumber evidence="3">2.7.11.1</ecNumber>
    </submittedName>
</protein>
<feature type="compositionally biased region" description="Basic and acidic residues" evidence="1">
    <location>
        <begin position="272"/>
        <end position="287"/>
    </location>
</feature>
<feature type="compositionally biased region" description="Polar residues" evidence="1">
    <location>
        <begin position="349"/>
        <end position="366"/>
    </location>
</feature>
<organism evidence="3 4">
    <name type="scientific">Actinomadura rubteroloni</name>
    <dbReference type="NCBI Taxonomy" id="1926885"/>
    <lineage>
        <taxon>Bacteria</taxon>
        <taxon>Bacillati</taxon>
        <taxon>Actinomycetota</taxon>
        <taxon>Actinomycetes</taxon>
        <taxon>Streptosporangiales</taxon>
        <taxon>Thermomonosporaceae</taxon>
        <taxon>Actinomadura</taxon>
    </lineage>
</organism>
<dbReference type="InterPro" id="IPR000719">
    <property type="entry name" value="Prot_kinase_dom"/>
</dbReference>
<dbReference type="GO" id="GO:0005524">
    <property type="term" value="F:ATP binding"/>
    <property type="evidence" value="ECO:0007669"/>
    <property type="project" value="InterPro"/>
</dbReference>
<evidence type="ECO:0000313" key="4">
    <source>
        <dbReference type="Proteomes" id="UP000242367"/>
    </source>
</evidence>
<dbReference type="SMART" id="SM00220">
    <property type="entry name" value="S_TKc"/>
    <property type="match status" value="1"/>
</dbReference>
<proteinExistence type="predicted"/>
<feature type="compositionally biased region" description="Basic and acidic residues" evidence="1">
    <location>
        <begin position="377"/>
        <end position="386"/>
    </location>
</feature>
<dbReference type="SUPFAM" id="SSF56112">
    <property type="entry name" value="Protein kinase-like (PK-like)"/>
    <property type="match status" value="1"/>
</dbReference>
<feature type="region of interest" description="Disordered" evidence="1">
    <location>
        <begin position="256"/>
        <end position="310"/>
    </location>
</feature>
<feature type="domain" description="Protein kinase" evidence="2">
    <location>
        <begin position="16"/>
        <end position="323"/>
    </location>
</feature>
<dbReference type="GO" id="GO:0004674">
    <property type="term" value="F:protein serine/threonine kinase activity"/>
    <property type="evidence" value="ECO:0007669"/>
    <property type="project" value="UniProtKB-EC"/>
</dbReference>
<reference evidence="3 4" key="1">
    <citation type="journal article" date="2017" name="Chemistry">
        <title>Isolation, Biosynthesis and Chemical Modifications of Rubterolones A-F: Rare Tropolone Alkaloids from Actinomadura sp. 5-2.</title>
        <authorList>
            <person name="Guo H."/>
            <person name="Benndorf R."/>
            <person name="Leichnitz D."/>
            <person name="Klassen J.L."/>
            <person name="Vollmers J."/>
            <person name="Gorls H."/>
            <person name="Steinacker M."/>
            <person name="Weigel C."/>
            <person name="Dahse H.M."/>
            <person name="Kaster A.K."/>
            <person name="de Beer Z.W."/>
            <person name="Poulsen M."/>
            <person name="Beemelmanns C."/>
        </authorList>
    </citation>
    <scope>NUCLEOTIDE SEQUENCE [LARGE SCALE GENOMIC DNA]</scope>
    <source>
        <strain evidence="3 4">5-2</strain>
    </source>
</reference>
<feature type="compositionally biased region" description="Pro residues" evidence="1">
    <location>
        <begin position="288"/>
        <end position="305"/>
    </location>
</feature>